<organism evidence="2 3">
    <name type="scientific">Candidatus Colwellbacteria bacterium CG_4_9_14_0_2_um_filter_50_12</name>
    <dbReference type="NCBI Taxonomy" id="1974538"/>
    <lineage>
        <taxon>Bacteria</taxon>
        <taxon>Candidatus Colwelliibacteriota</taxon>
    </lineage>
</organism>
<proteinExistence type="predicted"/>
<dbReference type="Pfam" id="PF13196">
    <property type="entry name" value="DUF4012"/>
    <property type="match status" value="1"/>
</dbReference>
<sequence>MPKHKLPRKNIDSKISDVRKPRAVRMCQDDWQPQSSLEIERPQRRWRKIVAAVAAVVGVAIVVYAGYLLVVRNRMETSTNVLFGNLQYLIFGSSDQLSSGRGEIQAAAGGINSSATGVSPLKLLPILREIPSGLSQMGQLASTLIEVGNSFAALRTEGLNLFFGGRGGDLLALLKNTDTGLKKISVLSNSIRDIANKFDVTPMNAAGDYLVLGTELRRQTDMLDALVTLLDLPESHILLLLEDTSVLRPGGGRIAAYADISLAGGGFKNVEVTDISTAEKSLGADLIPPIPLQVQETTWKIRDANWFFDFPSSAAKVKSLIEAADPSREANAQYSGVIAVTPEVIAALADTLGPLQVDGIKKPITKSNLDSEVKRLGYAHFMNLFLPAVAGRMRDLTGDERGKLAGLLGGWIANREARLYFQDSALNGYVLNADYGGGMWPLPNNFSGDYLALARADIGTKATTTETIGLRSRVGPDGIVHDNLTIAQTNKSAVASQNFMQVFTPDGSHLTEIAGNTYKKVSPPANYNHLGYVVDPDVAVIEDTRTVDSLDYTESYQAFGRDVFGFWLSLKPRITGTVSLTYDSPRVKIGDGARYSFVIERQPGEHAAFNYSVEAPPGWQWHESQKQIFYYSSDYLAGRTIINLTLEKIGSM</sequence>
<dbReference type="InterPro" id="IPR025101">
    <property type="entry name" value="DUF4012"/>
</dbReference>
<reference evidence="3" key="1">
    <citation type="submission" date="2017-09" db="EMBL/GenBank/DDBJ databases">
        <title>Depth-based differentiation of microbial function through sediment-hosted aquifers and enrichment of novel symbionts in the deep terrestrial subsurface.</title>
        <authorList>
            <person name="Probst A.J."/>
            <person name="Ladd B."/>
            <person name="Jarett J.K."/>
            <person name="Geller-Mcgrath D.E."/>
            <person name="Sieber C.M.K."/>
            <person name="Emerson J.B."/>
            <person name="Anantharaman K."/>
            <person name="Thomas B.C."/>
            <person name="Malmstrom R."/>
            <person name="Stieglmeier M."/>
            <person name="Klingl A."/>
            <person name="Woyke T."/>
            <person name="Ryan C.M."/>
            <person name="Banfield J.F."/>
        </authorList>
    </citation>
    <scope>NUCLEOTIDE SEQUENCE [LARGE SCALE GENOMIC DNA]</scope>
</reference>
<gene>
    <name evidence="2" type="ORF">CO020_00410</name>
</gene>
<keyword evidence="1" id="KW-0812">Transmembrane</keyword>
<evidence type="ECO:0008006" key="4">
    <source>
        <dbReference type="Google" id="ProtNLM"/>
    </source>
</evidence>
<evidence type="ECO:0000256" key="1">
    <source>
        <dbReference type="SAM" id="Phobius"/>
    </source>
</evidence>
<dbReference type="EMBL" id="PFQX01000017">
    <property type="protein sequence ID" value="PJC65485.1"/>
    <property type="molecule type" value="Genomic_DNA"/>
</dbReference>
<keyword evidence="1" id="KW-0472">Membrane</keyword>
<name>A0A2M8G1F1_9BACT</name>
<accession>A0A2M8G1F1</accession>
<feature type="transmembrane region" description="Helical" evidence="1">
    <location>
        <begin position="49"/>
        <end position="70"/>
    </location>
</feature>
<keyword evidence="1" id="KW-1133">Transmembrane helix</keyword>
<dbReference type="AlphaFoldDB" id="A0A2M8G1F1"/>
<evidence type="ECO:0000313" key="2">
    <source>
        <dbReference type="EMBL" id="PJC65485.1"/>
    </source>
</evidence>
<protein>
    <recommendedName>
        <fullName evidence="4">DUF4012 domain-containing protein</fullName>
    </recommendedName>
</protein>
<comment type="caution">
    <text evidence="2">The sequence shown here is derived from an EMBL/GenBank/DDBJ whole genome shotgun (WGS) entry which is preliminary data.</text>
</comment>
<dbReference type="Proteomes" id="UP000229674">
    <property type="component" value="Unassembled WGS sequence"/>
</dbReference>
<evidence type="ECO:0000313" key="3">
    <source>
        <dbReference type="Proteomes" id="UP000229674"/>
    </source>
</evidence>